<dbReference type="Proteomes" id="UP000026962">
    <property type="component" value="Chromosome 1"/>
</dbReference>
<evidence type="ECO:0000313" key="2">
    <source>
        <dbReference type="Proteomes" id="UP000026962"/>
    </source>
</evidence>
<protein>
    <submittedName>
        <fullName evidence="1">Uncharacterized protein</fullName>
    </submittedName>
</protein>
<proteinExistence type="predicted"/>
<sequence length="67" mass="6744">MATSCPPSVTTAVVAVRPACGVGAARGSSAWPWGGSLADDVVVVDDDPTLFLPSMASARSHVYVVLA</sequence>
<accession>A0A0E0JMB9</accession>
<dbReference type="Gramene" id="OPUNC01G26190.1">
    <property type="protein sequence ID" value="OPUNC01G26190.1"/>
    <property type="gene ID" value="OPUNC01G26190"/>
</dbReference>
<reference evidence="1" key="2">
    <citation type="submission" date="2018-05" db="EMBL/GenBank/DDBJ databases">
        <title>OpunRS2 (Oryza punctata Reference Sequence Version 2).</title>
        <authorList>
            <person name="Zhang J."/>
            <person name="Kudrna D."/>
            <person name="Lee S."/>
            <person name="Talag J."/>
            <person name="Welchert J."/>
            <person name="Wing R.A."/>
        </authorList>
    </citation>
    <scope>NUCLEOTIDE SEQUENCE [LARGE SCALE GENOMIC DNA]</scope>
</reference>
<organism evidence="1">
    <name type="scientific">Oryza punctata</name>
    <name type="common">Red rice</name>
    <dbReference type="NCBI Taxonomy" id="4537"/>
    <lineage>
        <taxon>Eukaryota</taxon>
        <taxon>Viridiplantae</taxon>
        <taxon>Streptophyta</taxon>
        <taxon>Embryophyta</taxon>
        <taxon>Tracheophyta</taxon>
        <taxon>Spermatophyta</taxon>
        <taxon>Magnoliopsida</taxon>
        <taxon>Liliopsida</taxon>
        <taxon>Poales</taxon>
        <taxon>Poaceae</taxon>
        <taxon>BOP clade</taxon>
        <taxon>Oryzoideae</taxon>
        <taxon>Oryzeae</taxon>
        <taxon>Oryzinae</taxon>
        <taxon>Oryza</taxon>
    </lineage>
</organism>
<keyword evidence="2" id="KW-1185">Reference proteome</keyword>
<evidence type="ECO:0000313" key="1">
    <source>
        <dbReference type="EnsemblPlants" id="OPUNC01G26190.1"/>
    </source>
</evidence>
<reference evidence="1" key="1">
    <citation type="submission" date="2015-04" db="UniProtKB">
        <authorList>
            <consortium name="EnsemblPlants"/>
        </authorList>
    </citation>
    <scope>IDENTIFICATION</scope>
</reference>
<dbReference type="AlphaFoldDB" id="A0A0E0JMB9"/>
<dbReference type="EnsemblPlants" id="OPUNC01G26190.1">
    <property type="protein sequence ID" value="OPUNC01G26190.1"/>
    <property type="gene ID" value="OPUNC01G26190"/>
</dbReference>
<dbReference type="HOGENOM" id="CLU_2816850_0_0_1"/>
<name>A0A0E0JMB9_ORYPU</name>